<gene>
    <name evidence="1" type="ORF">EZS28_053028</name>
</gene>
<dbReference type="Proteomes" id="UP000324800">
    <property type="component" value="Unassembled WGS sequence"/>
</dbReference>
<dbReference type="EMBL" id="SNRW01041912">
    <property type="protein sequence ID" value="KAA6334804.1"/>
    <property type="molecule type" value="Genomic_DNA"/>
</dbReference>
<reference evidence="1 2" key="1">
    <citation type="submission" date="2019-03" db="EMBL/GenBank/DDBJ databases">
        <title>Single cell metagenomics reveals metabolic interactions within the superorganism composed of flagellate Streblomastix strix and complex community of Bacteroidetes bacteria on its surface.</title>
        <authorList>
            <person name="Treitli S.C."/>
            <person name="Kolisko M."/>
            <person name="Husnik F."/>
            <person name="Keeling P."/>
            <person name="Hampl V."/>
        </authorList>
    </citation>
    <scope>NUCLEOTIDE SEQUENCE [LARGE SCALE GENOMIC DNA]</scope>
    <source>
        <strain evidence="1">ST1C</strain>
    </source>
</reference>
<proteinExistence type="predicted"/>
<sequence length="67" mass="7536">MAAARMEVTDMDLLLFMANPPEFLGYVGYIWLPASEPRLEPAQWANPLIRNAADLKLRHSMGSFENG</sequence>
<feature type="non-terminal residue" evidence="1">
    <location>
        <position position="67"/>
    </location>
</feature>
<protein>
    <submittedName>
        <fullName evidence="1">Uncharacterized protein</fullName>
    </submittedName>
</protein>
<accession>A0A5J4RMJ8</accession>
<organism evidence="1 2">
    <name type="scientific">Streblomastix strix</name>
    <dbReference type="NCBI Taxonomy" id="222440"/>
    <lineage>
        <taxon>Eukaryota</taxon>
        <taxon>Metamonada</taxon>
        <taxon>Preaxostyla</taxon>
        <taxon>Oxymonadida</taxon>
        <taxon>Streblomastigidae</taxon>
        <taxon>Streblomastix</taxon>
    </lineage>
</organism>
<comment type="caution">
    <text evidence="1">The sequence shown here is derived from an EMBL/GenBank/DDBJ whole genome shotgun (WGS) entry which is preliminary data.</text>
</comment>
<name>A0A5J4RMJ8_9EUKA</name>
<dbReference type="AlphaFoldDB" id="A0A5J4RMJ8"/>
<evidence type="ECO:0000313" key="1">
    <source>
        <dbReference type="EMBL" id="KAA6334804.1"/>
    </source>
</evidence>
<evidence type="ECO:0000313" key="2">
    <source>
        <dbReference type="Proteomes" id="UP000324800"/>
    </source>
</evidence>